<dbReference type="SUPFAM" id="SSF47598">
    <property type="entry name" value="Ribbon-helix-helix"/>
    <property type="match status" value="1"/>
</dbReference>
<reference evidence="1 2" key="1">
    <citation type="submission" date="2016-12" db="EMBL/GenBank/DDBJ databases">
        <title>The genome of dimorphic prosthecate Glycocaulis alkaliphilus 6b-8t, isolated from crude oil dictates its adaptability in petroleum environments.</title>
        <authorList>
            <person name="Wu X.-L."/>
            <person name="Geng S."/>
        </authorList>
    </citation>
    <scope>NUCLEOTIDE SEQUENCE [LARGE SCALE GENOMIC DNA]</scope>
    <source>
        <strain evidence="1 2">6B-8</strain>
    </source>
</reference>
<dbReference type="OrthoDB" id="5297106at2"/>
<protein>
    <submittedName>
        <fullName evidence="1">Uncharacterized protein</fullName>
    </submittedName>
</protein>
<sequence>MSEMRYRGYRARVDYDSEDKVFAGRIVGITDVIGFHADTVAALERAFHDAVDDYLETCAALGKSPDKPYSGNLMLRIDPELHREAAVSAELRGSSLNQLVEQALKDRLAHSG</sequence>
<dbReference type="KEGG" id="gak:X907_1212"/>
<dbReference type="InterPro" id="IPR035069">
    <property type="entry name" value="TTHA1013/TTHA0281-like"/>
</dbReference>
<keyword evidence="2" id="KW-1185">Reference proteome</keyword>
<dbReference type="RefSeq" id="WP_127566206.1">
    <property type="nucleotide sequence ID" value="NZ_BMFB01000005.1"/>
</dbReference>
<dbReference type="Proteomes" id="UP000286954">
    <property type="component" value="Chromosome"/>
</dbReference>
<evidence type="ECO:0000313" key="2">
    <source>
        <dbReference type="Proteomes" id="UP000286954"/>
    </source>
</evidence>
<dbReference type="SUPFAM" id="SSF143100">
    <property type="entry name" value="TTHA1013/TTHA0281-like"/>
    <property type="match status" value="1"/>
</dbReference>
<proteinExistence type="predicted"/>
<dbReference type="GO" id="GO:0006355">
    <property type="term" value="P:regulation of DNA-templated transcription"/>
    <property type="evidence" value="ECO:0007669"/>
    <property type="project" value="InterPro"/>
</dbReference>
<organism evidence="1 2">
    <name type="scientific">Glycocaulis alkaliphilus</name>
    <dbReference type="NCBI Taxonomy" id="1434191"/>
    <lineage>
        <taxon>Bacteria</taxon>
        <taxon>Pseudomonadati</taxon>
        <taxon>Pseudomonadota</taxon>
        <taxon>Alphaproteobacteria</taxon>
        <taxon>Maricaulales</taxon>
        <taxon>Maricaulaceae</taxon>
        <taxon>Glycocaulis</taxon>
    </lineage>
</organism>
<evidence type="ECO:0000313" key="1">
    <source>
        <dbReference type="EMBL" id="AZU03747.1"/>
    </source>
</evidence>
<gene>
    <name evidence="1" type="ORF">X907_1212</name>
</gene>
<name>A0A3T0E926_9PROT</name>
<dbReference type="AlphaFoldDB" id="A0A3T0E926"/>
<dbReference type="InterPro" id="IPR010985">
    <property type="entry name" value="Ribbon_hlx_hlx"/>
</dbReference>
<dbReference type="Pfam" id="PF05534">
    <property type="entry name" value="HicB"/>
    <property type="match status" value="1"/>
</dbReference>
<dbReference type="InterPro" id="IPR008651">
    <property type="entry name" value="Uncharacterised_HicB"/>
</dbReference>
<accession>A0A3T0E926</accession>
<dbReference type="EMBL" id="CP018911">
    <property type="protein sequence ID" value="AZU03747.1"/>
    <property type="molecule type" value="Genomic_DNA"/>
</dbReference>